<gene>
    <name evidence="7" type="primary">LOC115629258</name>
</gene>
<dbReference type="InterPro" id="IPR010793">
    <property type="entry name" value="Ribosomal_mL37/mL65"/>
</dbReference>
<evidence type="ECO:0000256" key="5">
    <source>
        <dbReference type="SAM" id="MobiDB-lite"/>
    </source>
</evidence>
<dbReference type="AlphaFoldDB" id="A0A6J2TZK4"/>
<evidence type="ECO:0000256" key="4">
    <source>
        <dbReference type="ARBA" id="ARBA00023274"/>
    </source>
</evidence>
<dbReference type="GeneID" id="115629258"/>
<feature type="region of interest" description="Disordered" evidence="5">
    <location>
        <begin position="554"/>
        <end position="575"/>
    </location>
</feature>
<dbReference type="InterPro" id="IPR039982">
    <property type="entry name" value="Ribosomal_mL65"/>
</dbReference>
<dbReference type="GO" id="GO:0003735">
    <property type="term" value="F:structural constituent of ribosome"/>
    <property type="evidence" value="ECO:0007669"/>
    <property type="project" value="InterPro"/>
</dbReference>
<dbReference type="RefSeq" id="XP_030381539.1">
    <property type="nucleotide sequence ID" value="XM_030525679.1"/>
</dbReference>
<dbReference type="PANTHER" id="PTHR13014:SF3">
    <property type="entry name" value="LARGE RIBOSOMAL SUBUNIT PROTEIN ML65"/>
    <property type="match status" value="1"/>
</dbReference>
<dbReference type="CTD" id="10884"/>
<accession>A0A6J2TZK4</accession>
<evidence type="ECO:0000313" key="6">
    <source>
        <dbReference type="Proteomes" id="UP000504634"/>
    </source>
</evidence>
<organism evidence="6 7">
    <name type="scientific">Drosophila lebanonensis</name>
    <name type="common">Fruit fly</name>
    <name type="synonym">Scaptodrosophila lebanonensis</name>
    <dbReference type="NCBI Taxonomy" id="7225"/>
    <lineage>
        <taxon>Eukaryota</taxon>
        <taxon>Metazoa</taxon>
        <taxon>Ecdysozoa</taxon>
        <taxon>Arthropoda</taxon>
        <taxon>Hexapoda</taxon>
        <taxon>Insecta</taxon>
        <taxon>Pterygota</taxon>
        <taxon>Neoptera</taxon>
        <taxon>Endopterygota</taxon>
        <taxon>Diptera</taxon>
        <taxon>Brachycera</taxon>
        <taxon>Muscomorpha</taxon>
        <taxon>Ephydroidea</taxon>
        <taxon>Drosophilidae</taxon>
        <taxon>Scaptodrosophila</taxon>
    </lineage>
</organism>
<comment type="subcellular location">
    <subcellularLocation>
        <location evidence="1">Mitochondrion</location>
    </subcellularLocation>
</comment>
<protein>
    <submittedName>
        <fullName evidence="7">28S ribosomal protein S30, mitochondrial</fullName>
    </submittedName>
</protein>
<keyword evidence="6" id="KW-1185">Reference proteome</keyword>
<name>A0A6J2TZK4_DROLE</name>
<evidence type="ECO:0000256" key="2">
    <source>
        <dbReference type="ARBA" id="ARBA00022980"/>
    </source>
</evidence>
<dbReference type="Proteomes" id="UP000504634">
    <property type="component" value="Unplaced"/>
</dbReference>
<sequence>MLALRHGEQLRARLIIVCRRHLATLQQPSLTSPFSETAHSEYTDTPEYPPIRDLNFKSRKRQEATDWHEEIRKVPTIEEKIIKLNMPRYYGYKVVDLTDTKIPYNALPLTQHYTRTAFEELSAPTPVPAPAPVPPAEGGADDKFEAFVKTARADVIDAVELAHDDYRNKLTLLDTPPDAVTRELQLTQIILEQLNRVLLQTLIADYAHLHEIEVDYNPRHEAFWVVGGVDPPKNVVKSKQGREWQKEYANDTVDRMVQYTGAPYMALRHHQQLPTWKTAEESENAALAQQLPRFNNDARTLGYPTKYQHAVITPGYWPSAHAPNFGFLSFQSRARLQLRPNPNDLQDLQEALHALAIQSSYAWLLAQAYYNGFNTYNELTYPMNTQTVITNGREWSFYEYQLNTVLVHGKHVDENPRVNFCRGTAPLPLYGEITSAGRCVDFNDDTLRQLFRFYTNAPDVQRSADELQPYVGGPTLRRVADYDDPEKREFLEKTFKYLASKRPRHLELPEIYMWEKLYKIDNKTRAMEAKRRFFELDINPWRRTLDQHDKEYVSRQVRPGGKKNREGRFKKTYYP</sequence>
<evidence type="ECO:0000256" key="1">
    <source>
        <dbReference type="ARBA" id="ARBA00004173"/>
    </source>
</evidence>
<keyword evidence="3" id="KW-0496">Mitochondrion</keyword>
<evidence type="ECO:0000256" key="3">
    <source>
        <dbReference type="ARBA" id="ARBA00023128"/>
    </source>
</evidence>
<keyword evidence="4" id="KW-0687">Ribonucleoprotein</keyword>
<dbReference type="OrthoDB" id="6041973at2759"/>
<reference evidence="7" key="1">
    <citation type="submission" date="2025-08" db="UniProtKB">
        <authorList>
            <consortium name="RefSeq"/>
        </authorList>
    </citation>
    <scope>IDENTIFICATION</scope>
    <source>
        <strain evidence="7">11010-0011.00</strain>
        <tissue evidence="7">Whole body</tissue>
    </source>
</reference>
<dbReference type="GO" id="GO:0005762">
    <property type="term" value="C:mitochondrial large ribosomal subunit"/>
    <property type="evidence" value="ECO:0007669"/>
    <property type="project" value="TreeGrafter"/>
</dbReference>
<evidence type="ECO:0000313" key="7">
    <source>
        <dbReference type="RefSeq" id="XP_030381539.1"/>
    </source>
</evidence>
<dbReference type="PANTHER" id="PTHR13014">
    <property type="entry name" value="MITOCHONDRIAL 28S RIBOSOMAL PROTEIN S30/P52 PRO-APOTOTIC PROTEIN"/>
    <property type="match status" value="1"/>
</dbReference>
<dbReference type="Pfam" id="PF07147">
    <property type="entry name" value="PDCD9"/>
    <property type="match status" value="1"/>
</dbReference>
<proteinExistence type="predicted"/>
<dbReference type="GO" id="GO:0006412">
    <property type="term" value="P:translation"/>
    <property type="evidence" value="ECO:0007669"/>
    <property type="project" value="InterPro"/>
</dbReference>
<keyword evidence="2 7" id="KW-0689">Ribosomal protein</keyword>